<dbReference type="STRING" id="391037.Sare_3162"/>
<evidence type="ECO:0000256" key="3">
    <source>
        <dbReference type="ARBA" id="ARBA00022723"/>
    </source>
</evidence>
<accession>A8LUX8</accession>
<dbReference type="GO" id="GO:0020037">
    <property type="term" value="F:heme binding"/>
    <property type="evidence" value="ECO:0007669"/>
    <property type="project" value="InterPro"/>
</dbReference>
<dbReference type="PANTHER" id="PTHR46696:SF1">
    <property type="entry name" value="CYTOCHROME P450 YJIB-RELATED"/>
    <property type="match status" value="1"/>
</dbReference>
<dbReference type="eggNOG" id="COG2124">
    <property type="taxonomic scope" value="Bacteria"/>
</dbReference>
<dbReference type="GO" id="GO:0004497">
    <property type="term" value="F:monooxygenase activity"/>
    <property type="evidence" value="ECO:0007669"/>
    <property type="project" value="UniProtKB-KW"/>
</dbReference>
<dbReference type="Pfam" id="PF00067">
    <property type="entry name" value="p450"/>
    <property type="match status" value="1"/>
</dbReference>
<dbReference type="PATRIC" id="fig|391037.6.peg.3193"/>
<dbReference type="Gene3D" id="1.10.630.10">
    <property type="entry name" value="Cytochrome P450"/>
    <property type="match status" value="1"/>
</dbReference>
<dbReference type="EMBL" id="CP000850">
    <property type="protein sequence ID" value="ABV98970.1"/>
    <property type="molecule type" value="Genomic_DNA"/>
</dbReference>
<name>A8LUX8_SALAI</name>
<organism evidence="8">
    <name type="scientific">Salinispora arenicola (strain CNS-205)</name>
    <dbReference type="NCBI Taxonomy" id="391037"/>
    <lineage>
        <taxon>Bacteria</taxon>
        <taxon>Bacillati</taxon>
        <taxon>Actinomycetota</taxon>
        <taxon>Actinomycetes</taxon>
        <taxon>Micromonosporales</taxon>
        <taxon>Micromonosporaceae</taxon>
        <taxon>Salinispora</taxon>
    </lineage>
</organism>
<dbReference type="PANTHER" id="PTHR46696">
    <property type="entry name" value="P450, PUTATIVE (EUROFUNG)-RELATED"/>
    <property type="match status" value="1"/>
</dbReference>
<dbReference type="GO" id="GO:0017000">
    <property type="term" value="P:antibiotic biosynthetic process"/>
    <property type="evidence" value="ECO:0007669"/>
    <property type="project" value="UniProtKB-ARBA"/>
</dbReference>
<protein>
    <submittedName>
        <fullName evidence="8">Cytochrome P450</fullName>
    </submittedName>
</protein>
<evidence type="ECO:0000256" key="5">
    <source>
        <dbReference type="ARBA" id="ARBA00023004"/>
    </source>
</evidence>
<dbReference type="CDD" id="cd11030">
    <property type="entry name" value="CYP105-like"/>
    <property type="match status" value="1"/>
</dbReference>
<comment type="similarity">
    <text evidence="1 7">Belongs to the cytochrome P450 family.</text>
</comment>
<dbReference type="SUPFAM" id="SSF48264">
    <property type="entry name" value="Cytochrome P450"/>
    <property type="match status" value="1"/>
</dbReference>
<dbReference type="InterPro" id="IPR001128">
    <property type="entry name" value="Cyt_P450"/>
</dbReference>
<evidence type="ECO:0000313" key="8">
    <source>
        <dbReference type="EMBL" id="ABV98970.1"/>
    </source>
</evidence>
<dbReference type="GO" id="GO:0016705">
    <property type="term" value="F:oxidoreductase activity, acting on paired donors, with incorporation or reduction of molecular oxygen"/>
    <property type="evidence" value="ECO:0007669"/>
    <property type="project" value="InterPro"/>
</dbReference>
<sequence length="404" mass="45252">MSSLPLPTYPKLRDPADPLLPPAEYLAIQSEKPIAKVLLPSGRPTWLITGHALARQVLTEPCVSVDRRHPNFPYPVPNPDAVVAQVARWTYILLGDDPPLHTERRRLLISEFTVRQAQAMRPRIQQLVDFHLEQLIAAGPGADFSKHFAMKVPSAVICEMLGVPFADHDYFQERTALQLRRDVPVAAQKQAIDELLAYFEQLIQEKSSHPGDDVLSRLIVSNRETEAFDHEALVALGLLLLVGGHETTANTLTLATATMLERPEIAEQLRTDPSLMPSAVEEFLRYFSVAVAVSRIATADLQVGGQLVRAGESMLLVLNTIARDGTVFPEPHRLDIRRNARNHLAFSHGIHQCMGQNLARVEMQIALDTVLRRLPGLHLVAPFEELPFKYRHLVWGIEELRVAW</sequence>
<keyword evidence="3 7" id="KW-0479">Metal-binding</keyword>
<evidence type="ECO:0000256" key="7">
    <source>
        <dbReference type="RuleBase" id="RU000461"/>
    </source>
</evidence>
<dbReference type="InterPro" id="IPR017972">
    <property type="entry name" value="Cyt_P450_CS"/>
</dbReference>
<reference evidence="8" key="1">
    <citation type="submission" date="2007-10" db="EMBL/GenBank/DDBJ databases">
        <title>Complete sequence of Salinispora arenicola CNS-205.</title>
        <authorList>
            <consortium name="US DOE Joint Genome Institute"/>
            <person name="Copeland A."/>
            <person name="Lucas S."/>
            <person name="Lapidus A."/>
            <person name="Barry K."/>
            <person name="Glavina del Rio T."/>
            <person name="Dalin E."/>
            <person name="Tice H."/>
            <person name="Pitluck S."/>
            <person name="Foster B."/>
            <person name="Schmutz J."/>
            <person name="Larimer F."/>
            <person name="Land M."/>
            <person name="Hauser L."/>
            <person name="Kyrpides N."/>
            <person name="Ivanova N."/>
            <person name="Jensen P.R."/>
            <person name="Moore B.S."/>
            <person name="Penn K."/>
            <person name="Jenkins C."/>
            <person name="Udwary D."/>
            <person name="Xiang L."/>
            <person name="Gontang E."/>
            <person name="Richardson P."/>
        </authorList>
    </citation>
    <scope>NUCLEOTIDE SEQUENCE [LARGE SCALE GENOMIC DNA]</scope>
    <source>
        <strain evidence="8">CNS-205</strain>
    </source>
</reference>
<proteinExistence type="inferred from homology"/>
<dbReference type="InterPro" id="IPR002397">
    <property type="entry name" value="Cyt_P450_B"/>
</dbReference>
<gene>
    <name evidence="8" type="ordered locus">Sare_3162</name>
</gene>
<dbReference type="OrthoDB" id="4156795at2"/>
<dbReference type="KEGG" id="saq:Sare_3162"/>
<keyword evidence="4 7" id="KW-0560">Oxidoreductase</keyword>
<dbReference type="AlphaFoldDB" id="A8LUX8"/>
<evidence type="ECO:0000256" key="1">
    <source>
        <dbReference type="ARBA" id="ARBA00010617"/>
    </source>
</evidence>
<dbReference type="GO" id="GO:0005506">
    <property type="term" value="F:iron ion binding"/>
    <property type="evidence" value="ECO:0007669"/>
    <property type="project" value="InterPro"/>
</dbReference>
<dbReference type="PRINTS" id="PR00385">
    <property type="entry name" value="P450"/>
</dbReference>
<keyword evidence="5 7" id="KW-0408">Iron</keyword>
<keyword evidence="6 7" id="KW-0503">Monooxygenase</keyword>
<evidence type="ECO:0000256" key="2">
    <source>
        <dbReference type="ARBA" id="ARBA00022617"/>
    </source>
</evidence>
<evidence type="ECO:0000256" key="6">
    <source>
        <dbReference type="ARBA" id="ARBA00023033"/>
    </source>
</evidence>
<dbReference type="HOGENOM" id="CLU_033716_1_1_11"/>
<dbReference type="PROSITE" id="PS00086">
    <property type="entry name" value="CYTOCHROME_P450"/>
    <property type="match status" value="1"/>
</dbReference>
<evidence type="ECO:0000256" key="4">
    <source>
        <dbReference type="ARBA" id="ARBA00023002"/>
    </source>
</evidence>
<keyword evidence="2 7" id="KW-0349">Heme</keyword>
<dbReference type="FunFam" id="1.10.630.10:FF:000018">
    <property type="entry name" value="Cytochrome P450 monooxygenase"/>
    <property type="match status" value="1"/>
</dbReference>
<dbReference type="PRINTS" id="PR00359">
    <property type="entry name" value="BP450"/>
</dbReference>
<dbReference type="InterPro" id="IPR036396">
    <property type="entry name" value="Cyt_P450_sf"/>
</dbReference>